<reference evidence="3" key="1">
    <citation type="submission" date="2023-03" db="EMBL/GenBank/DDBJ databases">
        <title>Massive genome expansion in bonnet fungi (Mycena s.s.) driven by repeated elements and novel gene families across ecological guilds.</title>
        <authorList>
            <consortium name="Lawrence Berkeley National Laboratory"/>
            <person name="Harder C.B."/>
            <person name="Miyauchi S."/>
            <person name="Viragh M."/>
            <person name="Kuo A."/>
            <person name="Thoen E."/>
            <person name="Andreopoulos B."/>
            <person name="Lu D."/>
            <person name="Skrede I."/>
            <person name="Drula E."/>
            <person name="Henrissat B."/>
            <person name="Morin E."/>
            <person name="Kohler A."/>
            <person name="Barry K."/>
            <person name="LaButti K."/>
            <person name="Morin E."/>
            <person name="Salamov A."/>
            <person name="Lipzen A."/>
            <person name="Mereny Z."/>
            <person name="Hegedus B."/>
            <person name="Baldrian P."/>
            <person name="Stursova M."/>
            <person name="Weitz H."/>
            <person name="Taylor A."/>
            <person name="Grigoriev I.V."/>
            <person name="Nagy L.G."/>
            <person name="Martin F."/>
            <person name="Kauserud H."/>
        </authorList>
    </citation>
    <scope>NUCLEOTIDE SEQUENCE</scope>
    <source>
        <strain evidence="3">9144</strain>
    </source>
</reference>
<dbReference type="Proteomes" id="UP001219525">
    <property type="component" value="Unassembled WGS sequence"/>
</dbReference>
<organism evidence="3 4">
    <name type="scientific">Mycena pura</name>
    <dbReference type="NCBI Taxonomy" id="153505"/>
    <lineage>
        <taxon>Eukaryota</taxon>
        <taxon>Fungi</taxon>
        <taxon>Dikarya</taxon>
        <taxon>Basidiomycota</taxon>
        <taxon>Agaricomycotina</taxon>
        <taxon>Agaricomycetes</taxon>
        <taxon>Agaricomycetidae</taxon>
        <taxon>Agaricales</taxon>
        <taxon>Marasmiineae</taxon>
        <taxon>Mycenaceae</taxon>
        <taxon>Mycena</taxon>
    </lineage>
</organism>
<feature type="compositionally biased region" description="Pro residues" evidence="2">
    <location>
        <begin position="193"/>
        <end position="206"/>
    </location>
</feature>
<keyword evidence="1" id="KW-0175">Coiled coil</keyword>
<evidence type="ECO:0000313" key="4">
    <source>
        <dbReference type="Proteomes" id="UP001219525"/>
    </source>
</evidence>
<feature type="compositionally biased region" description="Polar residues" evidence="2">
    <location>
        <begin position="153"/>
        <end position="185"/>
    </location>
</feature>
<evidence type="ECO:0000256" key="2">
    <source>
        <dbReference type="SAM" id="MobiDB-lite"/>
    </source>
</evidence>
<evidence type="ECO:0000256" key="1">
    <source>
        <dbReference type="SAM" id="Coils"/>
    </source>
</evidence>
<dbReference type="EMBL" id="JARJCW010000096">
    <property type="protein sequence ID" value="KAJ7194716.1"/>
    <property type="molecule type" value="Genomic_DNA"/>
</dbReference>
<evidence type="ECO:0000313" key="3">
    <source>
        <dbReference type="EMBL" id="KAJ7194716.1"/>
    </source>
</evidence>
<accession>A0AAD6V132</accession>
<comment type="caution">
    <text evidence="3">The sequence shown here is derived from an EMBL/GenBank/DDBJ whole genome shotgun (WGS) entry which is preliminary data.</text>
</comment>
<keyword evidence="4" id="KW-1185">Reference proteome</keyword>
<feature type="region of interest" description="Disordered" evidence="2">
    <location>
        <begin position="135"/>
        <end position="223"/>
    </location>
</feature>
<dbReference type="AlphaFoldDB" id="A0AAD6V132"/>
<sequence>MTLVYFNLYVDKQHSLKAETEAKQTLERVIAEQRVEIDRLIQLGINEVRVQTELQRVNAEQREEMERLIRSGQDELRLRTESERVNVEQCAEIDRLRQSEHDEARLRTQDKQEFERVNIKQREQIDRLMREKQELERATPQLGQDSRMDVDTGGSSQPSTSQARPALSSGQANPPTSTHRPSNSLPRHGGRMGPPPAENCPQPPIPSMFRPDSTTELPSHLNLDLDNPAMERVIAKVIERTLAQTFPDGYHIKTGVVIDGTKKRASKKSADKKQGKKPLVSVSKTEVNYFNKKTLELWLSVYGKKHLEDFRHYKPASNDVVDTFENNLAHAKGPLHFGSFAPDAIMAPPMDFRRHAGWGTSQWNRFIKEEFAKHIVQRWQDDKWNLPKLPREFILQRCDSLIRSSHSAWLLVQPRMLNGGEMETATQVATRLELTDSNRKFAVVTTGYKHTKFAKRKRIVEKQIGLYGSRPPAKEAWEYLLQLLDQLGPSGMSSEENEEREFYGSGGCTTMVVRIIKVHPWRPSVINPCMEFIDEQGERTNREMARSRTDLVSESEPPKELPRSLYTADWLEQHAGEFANLVVLDRLMFVLLKYIRAATEAGEADRLEVVCSKAAHQGHLAGQDQFWIEWWFG</sequence>
<name>A0AAD6V132_9AGAR</name>
<gene>
    <name evidence="3" type="ORF">GGX14DRAFT_404502</name>
</gene>
<protein>
    <submittedName>
        <fullName evidence="3">Uncharacterized protein</fullName>
    </submittedName>
</protein>
<proteinExistence type="predicted"/>
<feature type="coiled-coil region" evidence="1">
    <location>
        <begin position="16"/>
        <end position="71"/>
    </location>
</feature>